<dbReference type="PATRIC" id="fig|56193.3.peg.2218"/>
<reference evidence="2 3" key="1">
    <citation type="submission" date="2015-04" db="EMBL/GenBank/DDBJ databases">
        <title>Genome sequence of aromatic hydrocarbons-degrading Sphingobium chungbukense DJ77.</title>
        <authorList>
            <person name="Kim Y.-C."/>
            <person name="Chae J.-C."/>
        </authorList>
    </citation>
    <scope>NUCLEOTIDE SEQUENCE [LARGE SCALE GENOMIC DNA]</scope>
    <source>
        <strain evidence="2 3">DJ77</strain>
    </source>
</reference>
<dbReference type="Proteomes" id="UP000033874">
    <property type="component" value="Unassembled WGS sequence"/>
</dbReference>
<feature type="transmembrane region" description="Helical" evidence="1">
    <location>
        <begin position="193"/>
        <end position="211"/>
    </location>
</feature>
<accession>A0A0M3ATV3</accession>
<name>A0A0M3ATV3_9SPHN</name>
<keyword evidence="3" id="KW-1185">Reference proteome</keyword>
<keyword evidence="1" id="KW-0472">Membrane</keyword>
<evidence type="ECO:0000313" key="3">
    <source>
        <dbReference type="Proteomes" id="UP000033874"/>
    </source>
</evidence>
<feature type="transmembrane region" description="Helical" evidence="1">
    <location>
        <begin position="167"/>
        <end position="187"/>
    </location>
</feature>
<keyword evidence="1" id="KW-0812">Transmembrane</keyword>
<gene>
    <name evidence="2" type="ORF">YP76_10685</name>
</gene>
<dbReference type="EMBL" id="LBIC01000004">
    <property type="protein sequence ID" value="KKW92371.1"/>
    <property type="molecule type" value="Genomic_DNA"/>
</dbReference>
<evidence type="ECO:0000256" key="1">
    <source>
        <dbReference type="SAM" id="Phobius"/>
    </source>
</evidence>
<feature type="transmembrane region" description="Helical" evidence="1">
    <location>
        <begin position="92"/>
        <end position="111"/>
    </location>
</feature>
<feature type="transmembrane region" description="Helical" evidence="1">
    <location>
        <begin position="118"/>
        <end position="138"/>
    </location>
</feature>
<keyword evidence="1" id="KW-1133">Transmembrane helix</keyword>
<evidence type="ECO:0000313" key="2">
    <source>
        <dbReference type="EMBL" id="KKW92371.1"/>
    </source>
</evidence>
<proteinExistence type="predicted"/>
<dbReference type="RefSeq" id="WP_046763577.1">
    <property type="nucleotide sequence ID" value="NZ_LBIC01000004.1"/>
</dbReference>
<dbReference type="AlphaFoldDB" id="A0A0M3ATV3"/>
<comment type="caution">
    <text evidence="2">The sequence shown here is derived from an EMBL/GenBank/DDBJ whole genome shotgun (WGS) entry which is preliminary data.</text>
</comment>
<organism evidence="2 3">
    <name type="scientific">Sphingobium chungbukense</name>
    <dbReference type="NCBI Taxonomy" id="56193"/>
    <lineage>
        <taxon>Bacteria</taxon>
        <taxon>Pseudomonadati</taxon>
        <taxon>Pseudomonadota</taxon>
        <taxon>Alphaproteobacteria</taxon>
        <taxon>Sphingomonadales</taxon>
        <taxon>Sphingomonadaceae</taxon>
        <taxon>Sphingobium</taxon>
    </lineage>
</organism>
<protein>
    <submittedName>
        <fullName evidence="2">Uncharacterized protein</fullName>
    </submittedName>
</protein>
<sequence>MKGELKILGLAHGLLLGLVLASPLVAPSLLPWGAEALFIIAAFQLRLADRRWETRAGLHGWISHIRMAPLRLVPWAGTAVVAAIAGPEQARLAAAILIAVVMGELLVYPVIAHLLGRLPRLGLAGAMLLLLIGCGLAGPGQAARFAMAFALGISGCVFWLRGPDGEAGATLAALSGAVGALAVALLMPMAQGVAIPAATLCLTLTFAHLSVMRRHPLHWRLPSGMRRVLPRPGGLG</sequence>
<dbReference type="STRING" id="56193.YP76_10685"/>